<evidence type="ECO:0008006" key="4">
    <source>
        <dbReference type="Google" id="ProtNLM"/>
    </source>
</evidence>
<keyword evidence="1" id="KW-0472">Membrane</keyword>
<dbReference type="STRING" id="241244.ATY39_04725"/>
<evidence type="ECO:0000313" key="3">
    <source>
        <dbReference type="Proteomes" id="UP000076021"/>
    </source>
</evidence>
<reference evidence="3" key="2">
    <citation type="submission" date="2016-03" db="EMBL/GenBank/DDBJ databases">
        <authorList>
            <person name="Ploux O."/>
        </authorList>
    </citation>
    <scope>NUCLEOTIDE SEQUENCE [LARGE SCALE GENOMIC DNA]</scope>
    <source>
        <strain evidence="3">PP9</strain>
    </source>
</reference>
<evidence type="ECO:0000313" key="2">
    <source>
        <dbReference type="EMBL" id="AMW98811.1"/>
    </source>
</evidence>
<dbReference type="RefSeq" id="WP_066786558.1">
    <property type="nucleotide sequence ID" value="NZ_CP014806.1"/>
</dbReference>
<dbReference type="EMBL" id="CP014806">
    <property type="protein sequence ID" value="AMW98811.1"/>
    <property type="molecule type" value="Genomic_DNA"/>
</dbReference>
<keyword evidence="1" id="KW-0812">Transmembrane</keyword>
<reference evidence="2 3" key="1">
    <citation type="journal article" date="2016" name="Genome Announc.">
        <title>Whole-Genome Sequence of Rummeliibacillus stabekisii Strain PP9 Isolated from Antarctic Soil.</title>
        <authorList>
            <person name="da Mota F.F."/>
            <person name="Vollu R.E."/>
            <person name="Jurelevicius D."/>
            <person name="Seldin L."/>
        </authorList>
    </citation>
    <scope>NUCLEOTIDE SEQUENCE [LARGE SCALE GENOMIC DNA]</scope>
    <source>
        <strain evidence="2 3">PP9</strain>
    </source>
</reference>
<evidence type="ECO:0000256" key="1">
    <source>
        <dbReference type="SAM" id="Phobius"/>
    </source>
</evidence>
<dbReference type="KEGG" id="rst:ATY39_04725"/>
<proteinExistence type="predicted"/>
<accession>A0A143HC19</accession>
<dbReference type="Proteomes" id="UP000076021">
    <property type="component" value="Chromosome"/>
</dbReference>
<organism evidence="2 3">
    <name type="scientific">Rummeliibacillus stabekisii</name>
    <dbReference type="NCBI Taxonomy" id="241244"/>
    <lineage>
        <taxon>Bacteria</taxon>
        <taxon>Bacillati</taxon>
        <taxon>Bacillota</taxon>
        <taxon>Bacilli</taxon>
        <taxon>Bacillales</taxon>
        <taxon>Caryophanaceae</taxon>
        <taxon>Rummeliibacillus</taxon>
    </lineage>
</organism>
<dbReference type="OrthoDB" id="2454584at2"/>
<gene>
    <name evidence="2" type="ORF">ATY39_04725</name>
</gene>
<sequence length="128" mass="14770">MNLPVLFIIVGTVVFIASFFIGNHPKKLENEVEELSLQFYQETNQLKHRIKAVEEELMMDSPLLKTKTIKQDTYQRREKTNINNIHQILISQVLALHQQGYTVPEISQRSSLTQEQVHAVITSRGGRL</sequence>
<feature type="transmembrane region" description="Helical" evidence="1">
    <location>
        <begin position="6"/>
        <end position="22"/>
    </location>
</feature>
<keyword evidence="1" id="KW-1133">Transmembrane helix</keyword>
<dbReference type="AlphaFoldDB" id="A0A143HC19"/>
<protein>
    <recommendedName>
        <fullName evidence="4">Resolvase HTH domain-containing protein</fullName>
    </recommendedName>
</protein>
<name>A0A143HC19_9BACL</name>
<keyword evidence="3" id="KW-1185">Reference proteome</keyword>